<dbReference type="Proteomes" id="UP001159363">
    <property type="component" value="Chromosome 9"/>
</dbReference>
<keyword evidence="2" id="KW-1185">Reference proteome</keyword>
<sequence>MWTGKHAGVDCGRIRNGKTGRGNSLDVVLFQEPYVLHKKVMNIPENVLTSGKVPKAGIWIRMKATSLICEDVANEHYLAIQLMVRDHQTTVHTPGADWRLFDKLLVTKMEELLKEEDQLARASGITEAIQTVCDQSARRMSTRTPSNMWGYRT</sequence>
<reference evidence="1 2" key="1">
    <citation type="submission" date="2023-02" db="EMBL/GenBank/DDBJ databases">
        <title>LHISI_Scaffold_Assembly.</title>
        <authorList>
            <person name="Stuart O.P."/>
            <person name="Cleave R."/>
            <person name="Magrath M.J.L."/>
            <person name="Mikheyev A.S."/>
        </authorList>
    </citation>
    <scope>NUCLEOTIDE SEQUENCE [LARGE SCALE GENOMIC DNA]</scope>
    <source>
        <strain evidence="1">Daus_M_001</strain>
        <tissue evidence="1">Leg muscle</tissue>
    </source>
</reference>
<proteinExistence type="predicted"/>
<evidence type="ECO:0000313" key="1">
    <source>
        <dbReference type="EMBL" id="KAJ8874572.1"/>
    </source>
</evidence>
<dbReference type="EMBL" id="JARBHB010000010">
    <property type="protein sequence ID" value="KAJ8874572.1"/>
    <property type="molecule type" value="Genomic_DNA"/>
</dbReference>
<name>A0ABQ9GRB4_9NEOP</name>
<gene>
    <name evidence="1" type="ORF">PR048_025438</name>
</gene>
<protein>
    <submittedName>
        <fullName evidence="1">Uncharacterized protein</fullName>
    </submittedName>
</protein>
<evidence type="ECO:0000313" key="2">
    <source>
        <dbReference type="Proteomes" id="UP001159363"/>
    </source>
</evidence>
<accession>A0ABQ9GRB4</accession>
<comment type="caution">
    <text evidence="1">The sequence shown here is derived from an EMBL/GenBank/DDBJ whole genome shotgun (WGS) entry which is preliminary data.</text>
</comment>
<organism evidence="1 2">
    <name type="scientific">Dryococelus australis</name>
    <dbReference type="NCBI Taxonomy" id="614101"/>
    <lineage>
        <taxon>Eukaryota</taxon>
        <taxon>Metazoa</taxon>
        <taxon>Ecdysozoa</taxon>
        <taxon>Arthropoda</taxon>
        <taxon>Hexapoda</taxon>
        <taxon>Insecta</taxon>
        <taxon>Pterygota</taxon>
        <taxon>Neoptera</taxon>
        <taxon>Polyneoptera</taxon>
        <taxon>Phasmatodea</taxon>
        <taxon>Verophasmatodea</taxon>
        <taxon>Anareolatae</taxon>
        <taxon>Phasmatidae</taxon>
        <taxon>Eurycanthinae</taxon>
        <taxon>Dryococelus</taxon>
    </lineage>
</organism>